<accession>A0A7U3YCQ6</accession>
<proteinExistence type="predicted"/>
<evidence type="ECO:0000313" key="1">
    <source>
        <dbReference type="EMBL" id="ADP73395.1"/>
    </source>
</evidence>
<gene>
    <name evidence="1" type="ORF">GY4MC1_0563</name>
</gene>
<protein>
    <submittedName>
        <fullName evidence="1">Uncharacterized protein</fullName>
    </submittedName>
</protein>
<sequence length="77" mass="8891">MHSVFCMRRHYLPPVAYQKIPSAAGRDFYLICKKSNFAVFLSQASVFRAYRSKFSLTPTVICNKNGLLNKKQDSPRF</sequence>
<reference evidence="1" key="1">
    <citation type="submission" date="2010-10" db="EMBL/GenBank/DDBJ databases">
        <title>Complete sequence of chromosome of Geobacillus sp. Y4.1MC1.</title>
        <authorList>
            <consortium name="US DOE Joint Genome Institute"/>
            <person name="Lucas S."/>
            <person name="Copeland A."/>
            <person name="Lapidus A."/>
            <person name="Cheng J.-F."/>
            <person name="Bruce D."/>
            <person name="Goodwin L."/>
            <person name="Pitluck S."/>
            <person name="Chertkov O."/>
            <person name="Zhang X."/>
            <person name="Detter J.C."/>
            <person name="Han C."/>
            <person name="Tapia R."/>
            <person name="Land M."/>
            <person name="Hauser L."/>
            <person name="Jeffries C."/>
            <person name="Kyrpides N."/>
            <person name="Ivanova N."/>
            <person name="Ovchinnikova G."/>
            <person name="Brumm P."/>
            <person name="Mead D."/>
            <person name="Woyke T."/>
        </authorList>
    </citation>
    <scope>NUCLEOTIDE SEQUENCE [LARGE SCALE GENOMIC DNA]</scope>
    <source>
        <strain evidence="1">Y4.1MC1</strain>
    </source>
</reference>
<dbReference type="EMBL" id="CP002293">
    <property type="protein sequence ID" value="ADP73395.1"/>
    <property type="molecule type" value="Genomic_DNA"/>
</dbReference>
<organism evidence="1">
    <name type="scientific">Geobacillus sp. (strain Y4.1MC1)</name>
    <dbReference type="NCBI Taxonomy" id="581103"/>
    <lineage>
        <taxon>Bacteria</taxon>
        <taxon>Bacillati</taxon>
        <taxon>Bacillota</taxon>
        <taxon>Bacilli</taxon>
        <taxon>Bacillales</taxon>
        <taxon>Anoxybacillaceae</taxon>
        <taxon>Geobacillus</taxon>
    </lineage>
</organism>
<dbReference type="KEGG" id="gmc:GY4MC1_0563"/>
<name>A0A7U3YCQ6_GEOS0</name>
<dbReference type="AlphaFoldDB" id="A0A7U3YCQ6"/>